<dbReference type="InterPro" id="IPR036390">
    <property type="entry name" value="WH_DNA-bd_sf"/>
</dbReference>
<dbReference type="Pfam" id="PF13601">
    <property type="entry name" value="HTH_34"/>
    <property type="match status" value="1"/>
</dbReference>
<evidence type="ECO:0000313" key="3">
    <source>
        <dbReference type="Proteomes" id="UP001589906"/>
    </source>
</evidence>
<dbReference type="PANTHER" id="PTHR37318:SF1">
    <property type="entry name" value="BSL7504 PROTEIN"/>
    <property type="match status" value="1"/>
</dbReference>
<dbReference type="Proteomes" id="UP001589906">
    <property type="component" value="Unassembled WGS sequence"/>
</dbReference>
<dbReference type="InterPro" id="IPR036388">
    <property type="entry name" value="WH-like_DNA-bd_sf"/>
</dbReference>
<name>A0ABV6R5J3_9CAUL</name>
<dbReference type="SUPFAM" id="SSF46785">
    <property type="entry name" value="Winged helix' DNA-binding domain"/>
    <property type="match status" value="1"/>
</dbReference>
<dbReference type="RefSeq" id="WP_376836490.1">
    <property type="nucleotide sequence ID" value="NZ_JBHLSW010000007.1"/>
</dbReference>
<accession>A0ABV6R5J3</accession>
<reference evidence="2 3" key="1">
    <citation type="submission" date="2024-09" db="EMBL/GenBank/DDBJ databases">
        <authorList>
            <person name="Sun Q."/>
            <person name="Mori K."/>
        </authorList>
    </citation>
    <scope>NUCLEOTIDE SEQUENCE [LARGE SCALE GENOMIC DNA]</scope>
    <source>
        <strain evidence="2 3">NCAIM B.02621</strain>
    </source>
</reference>
<sequence>MADDFDIGRLDEVIHGRVRLGIMAFLSTAETADFATLKAKLELTDGNLSVHLRKLEDAGFVEVQKSFQDRRPVTRAKMTEAGREAFIAYLDAMAALVKG</sequence>
<comment type="caution">
    <text evidence="2">The sequence shown here is derived from an EMBL/GenBank/DDBJ whole genome shotgun (WGS) entry which is preliminary data.</text>
</comment>
<dbReference type="EMBL" id="JBHLSW010000007">
    <property type="protein sequence ID" value="MFC0634444.1"/>
    <property type="molecule type" value="Genomic_DNA"/>
</dbReference>
<dbReference type="PANTHER" id="PTHR37318">
    <property type="entry name" value="BSL7504 PROTEIN"/>
    <property type="match status" value="1"/>
</dbReference>
<dbReference type="InterPro" id="IPR027395">
    <property type="entry name" value="WH_DNA-bd_dom"/>
</dbReference>
<protein>
    <submittedName>
        <fullName evidence="2">Winged helix-turn-helix domain-containing protein</fullName>
    </submittedName>
</protein>
<feature type="domain" description="Winged helix DNA-binding" evidence="1">
    <location>
        <begin position="18"/>
        <end position="97"/>
    </location>
</feature>
<proteinExistence type="predicted"/>
<dbReference type="Gene3D" id="1.10.10.10">
    <property type="entry name" value="Winged helix-like DNA-binding domain superfamily/Winged helix DNA-binding domain"/>
    <property type="match status" value="1"/>
</dbReference>
<organism evidence="2 3">
    <name type="scientific">Brevundimonas balnearis</name>
    <dbReference type="NCBI Taxonomy" id="1572858"/>
    <lineage>
        <taxon>Bacteria</taxon>
        <taxon>Pseudomonadati</taxon>
        <taxon>Pseudomonadota</taxon>
        <taxon>Alphaproteobacteria</taxon>
        <taxon>Caulobacterales</taxon>
        <taxon>Caulobacteraceae</taxon>
        <taxon>Brevundimonas</taxon>
    </lineage>
</organism>
<evidence type="ECO:0000313" key="2">
    <source>
        <dbReference type="EMBL" id="MFC0634444.1"/>
    </source>
</evidence>
<keyword evidence="3" id="KW-1185">Reference proteome</keyword>
<gene>
    <name evidence="2" type="ORF">ACFFGE_11230</name>
</gene>
<evidence type="ECO:0000259" key="1">
    <source>
        <dbReference type="Pfam" id="PF13601"/>
    </source>
</evidence>